<evidence type="ECO:0000313" key="1">
    <source>
        <dbReference type="EMBL" id="ROR55452.1"/>
    </source>
</evidence>
<evidence type="ECO:0000313" key="2">
    <source>
        <dbReference type="Proteomes" id="UP000275749"/>
    </source>
</evidence>
<protein>
    <recommendedName>
        <fullName evidence="3">Peptidase M41-like protein</fullName>
    </recommendedName>
</protein>
<dbReference type="AlphaFoldDB" id="A0A3N1ZZ88"/>
<dbReference type="RefSeq" id="WP_123576253.1">
    <property type="nucleotide sequence ID" value="NZ_RKHG01000001.1"/>
</dbReference>
<comment type="caution">
    <text evidence="1">The sequence shown here is derived from an EMBL/GenBank/DDBJ whole genome shotgun (WGS) entry which is preliminary data.</text>
</comment>
<name>A0A3N1ZZ88_9ACTN</name>
<gene>
    <name evidence="1" type="ORF">EDD41_2726</name>
</gene>
<dbReference type="EMBL" id="RKHG01000001">
    <property type="protein sequence ID" value="ROR55452.1"/>
    <property type="molecule type" value="Genomic_DNA"/>
</dbReference>
<reference evidence="1 2" key="1">
    <citation type="submission" date="2018-11" db="EMBL/GenBank/DDBJ databases">
        <title>Sequencing the genomes of 1000 actinobacteria strains.</title>
        <authorList>
            <person name="Klenk H.-P."/>
        </authorList>
    </citation>
    <scope>NUCLEOTIDE SEQUENCE [LARGE SCALE GENOMIC DNA]</scope>
    <source>
        <strain evidence="1 2">DSM 10546</strain>
    </source>
</reference>
<sequence length="148" mass="15715">MTELLQDAAQLPEVARWHEVGHVLAGASRGATFHGFRGRVPGVQSASTVMALPDGWTLEDQVTLLLGGYWGEVRSKGQMDADAVGDALAREWAITTDPHADARQLAALMARGVRVRPLIDRLDRECLAGLSSMVLDGVGLEGALMAAA</sequence>
<evidence type="ECO:0008006" key="3">
    <source>
        <dbReference type="Google" id="ProtNLM"/>
    </source>
</evidence>
<accession>A0A3N1ZZ88</accession>
<organism evidence="1 2">
    <name type="scientific">Luteococcus japonicus</name>
    <dbReference type="NCBI Taxonomy" id="33984"/>
    <lineage>
        <taxon>Bacteria</taxon>
        <taxon>Bacillati</taxon>
        <taxon>Actinomycetota</taxon>
        <taxon>Actinomycetes</taxon>
        <taxon>Propionibacteriales</taxon>
        <taxon>Propionibacteriaceae</taxon>
        <taxon>Luteococcus</taxon>
    </lineage>
</organism>
<proteinExistence type="predicted"/>
<dbReference type="Proteomes" id="UP000275749">
    <property type="component" value="Unassembled WGS sequence"/>
</dbReference>